<keyword evidence="3" id="KW-1185">Reference proteome</keyword>
<dbReference type="AlphaFoldDB" id="A0AA88EA59"/>
<reference evidence="1" key="1">
    <citation type="submission" date="2023-07" db="EMBL/GenBank/DDBJ databases">
        <title>draft genome sequence of fig (Ficus carica).</title>
        <authorList>
            <person name="Takahashi T."/>
            <person name="Nishimura K."/>
        </authorList>
    </citation>
    <scope>NUCLEOTIDE SEQUENCE</scope>
</reference>
<dbReference type="EMBL" id="BTGU01001017">
    <property type="protein sequence ID" value="GMN70066.1"/>
    <property type="molecule type" value="Genomic_DNA"/>
</dbReference>
<sequence>MTQGPMPGFRMGVEVEFHDSGRGWDSELRSKLGSCFGVDRTGVMGRVSKPESGLGFGTGLGIGKRDRGMIMGMGSRSRMGLGDWVRFQNRGGAGFWDRGLGRVLRRGQGQGLFRDNVEVRVGFRDRDRGSWLGFGTRSGSSFEKEDRGRWEISRPRSRLGFGMGVKVGFWDQSMGPVSRKGWGSSFGMGVEGQISGSESRWVSRMELWSSFEIEVEVKFQDGVRVGFRDTGRGWVFKIGSGV</sequence>
<comment type="caution">
    <text evidence="1">The sequence shown here is derived from an EMBL/GenBank/DDBJ whole genome shotgun (WGS) entry which is preliminary data.</text>
</comment>
<dbReference type="EMBL" id="BTGU01001016">
    <property type="protein sequence ID" value="GMN70063.1"/>
    <property type="molecule type" value="Genomic_DNA"/>
</dbReference>
<dbReference type="Proteomes" id="UP001187192">
    <property type="component" value="Unassembled WGS sequence"/>
</dbReference>
<accession>A0AA88EA59</accession>
<evidence type="ECO:0000313" key="2">
    <source>
        <dbReference type="EMBL" id="GMN70066.1"/>
    </source>
</evidence>
<organism evidence="1 3">
    <name type="scientific">Ficus carica</name>
    <name type="common">Common fig</name>
    <dbReference type="NCBI Taxonomy" id="3494"/>
    <lineage>
        <taxon>Eukaryota</taxon>
        <taxon>Viridiplantae</taxon>
        <taxon>Streptophyta</taxon>
        <taxon>Embryophyta</taxon>
        <taxon>Tracheophyta</taxon>
        <taxon>Spermatophyta</taxon>
        <taxon>Magnoliopsida</taxon>
        <taxon>eudicotyledons</taxon>
        <taxon>Gunneridae</taxon>
        <taxon>Pentapetalae</taxon>
        <taxon>rosids</taxon>
        <taxon>fabids</taxon>
        <taxon>Rosales</taxon>
        <taxon>Moraceae</taxon>
        <taxon>Ficeae</taxon>
        <taxon>Ficus</taxon>
    </lineage>
</organism>
<evidence type="ECO:0000313" key="1">
    <source>
        <dbReference type="EMBL" id="GMN70063.1"/>
    </source>
</evidence>
<name>A0AA88EA59_FICCA</name>
<gene>
    <name evidence="1" type="ORF">TIFTF001_039108</name>
    <name evidence="2" type="ORF">TIFTF001_039110</name>
</gene>
<evidence type="ECO:0000313" key="3">
    <source>
        <dbReference type="Proteomes" id="UP001187192"/>
    </source>
</evidence>
<proteinExistence type="predicted"/>
<protein>
    <submittedName>
        <fullName evidence="1">Uncharacterized protein</fullName>
    </submittedName>
</protein>